<proteinExistence type="inferred from homology"/>
<reference evidence="9" key="1">
    <citation type="submission" date="2018-12" db="EMBL/GenBank/DDBJ databases">
        <title>Novel natural products biosynthetic potential of the class Ktedonobacteria.</title>
        <authorList>
            <person name="Zheng Y."/>
            <person name="Saitou A."/>
            <person name="Wang C.M."/>
            <person name="Toyoda A."/>
            <person name="Minakuchi Y."/>
            <person name="Sekiguchi Y."/>
            <person name="Ueda K."/>
            <person name="Takano H."/>
            <person name="Sakai Y."/>
            <person name="Yokota A."/>
            <person name="Yabe S."/>
        </authorList>
    </citation>
    <scope>NUCLEOTIDE SEQUENCE</scope>
    <source>
        <strain evidence="9">A3-2</strain>
    </source>
</reference>
<dbReference type="GO" id="GO:0004177">
    <property type="term" value="F:aminopeptidase activity"/>
    <property type="evidence" value="ECO:0007669"/>
    <property type="project" value="UniProtKB-UniRule"/>
</dbReference>
<feature type="binding site" evidence="8">
    <location>
        <position position="66"/>
    </location>
    <ligand>
        <name>Zn(2+)</name>
        <dbReference type="ChEBI" id="CHEBI:29105"/>
        <label>1</label>
    </ligand>
</feature>
<name>A0A455T0A5_9CHLR</name>
<accession>A0A455T0A5</accession>
<evidence type="ECO:0000256" key="2">
    <source>
        <dbReference type="ARBA" id="ARBA00022438"/>
    </source>
</evidence>
<dbReference type="GO" id="GO:0006508">
    <property type="term" value="P:proteolysis"/>
    <property type="evidence" value="ECO:0007669"/>
    <property type="project" value="UniProtKB-KW"/>
</dbReference>
<dbReference type="Gene3D" id="3.40.630.10">
    <property type="entry name" value="Zn peptidases"/>
    <property type="match status" value="1"/>
</dbReference>
<evidence type="ECO:0000256" key="6">
    <source>
        <dbReference type="PIRNR" id="PIRNR001123"/>
    </source>
</evidence>
<feature type="active site" description="Proton acceptor" evidence="7">
    <location>
        <position position="212"/>
    </location>
</feature>
<evidence type="ECO:0000256" key="8">
    <source>
        <dbReference type="PIRSR" id="PIRSR001123-2"/>
    </source>
</evidence>
<evidence type="ECO:0000256" key="1">
    <source>
        <dbReference type="ARBA" id="ARBA00006272"/>
    </source>
</evidence>
<dbReference type="Gene3D" id="2.40.30.40">
    <property type="entry name" value="Peptidase M42, domain 2"/>
    <property type="match status" value="1"/>
</dbReference>
<dbReference type="InterPro" id="IPR008007">
    <property type="entry name" value="Peptidase_M42"/>
</dbReference>
<comment type="cofactor">
    <cofactor evidence="8">
        <name>a divalent metal cation</name>
        <dbReference type="ChEBI" id="CHEBI:60240"/>
    </cofactor>
    <text evidence="8">Binds 2 divalent metal cations per subunit.</text>
</comment>
<dbReference type="PIRSF" id="PIRSF001123">
    <property type="entry name" value="PepA_GA"/>
    <property type="match status" value="1"/>
</dbReference>
<keyword evidence="4 8" id="KW-0479">Metal-binding</keyword>
<evidence type="ECO:0000256" key="5">
    <source>
        <dbReference type="ARBA" id="ARBA00022801"/>
    </source>
</evidence>
<keyword evidence="5 9" id="KW-0378">Hydrolase</keyword>
<gene>
    <name evidence="9" type="ORF">KTA_15590</name>
</gene>
<feature type="binding site" evidence="8">
    <location>
        <position position="178"/>
    </location>
    <ligand>
        <name>Zn(2+)</name>
        <dbReference type="ChEBI" id="CHEBI:29105"/>
        <label>2</label>
    </ligand>
</feature>
<comment type="similarity">
    <text evidence="1 6">Belongs to the peptidase M42 family.</text>
</comment>
<sequence>MGEEFRLSLLEELIERPSPSGFEQPVQEVVRRECARYADTVSTDVHGNVIAALNPGGHPRLMLTAHCDELGLLVRYIDEQGFLYFAPIGGFDPATLPGERVLLHTASGPVPGVIGVKPIHLQEAEERGKAPSLKQLWIDIGASSKKEAEELAPPGTVVTRATRLQALRGSLVTSRGLDDKAGLYAVLETLRRVATQRQQLQAALYVVSAVQEEIGSRGVRTSAYAVQPELAIAVDVAPTADHPQTSKQEIGDLRLGAGPIVTIGAHVSPRVYELLVQAAREAGLRYQLDPTPGRTATDVDLLQVSREGVATGLVSIPCRYLHTGSEIVSLEDIEETVALLSRFTLALSAEVNLIP</sequence>
<feature type="binding site" evidence="8">
    <location>
        <position position="322"/>
    </location>
    <ligand>
        <name>Zn(2+)</name>
        <dbReference type="ChEBI" id="CHEBI:29105"/>
        <label>2</label>
    </ligand>
</feature>
<dbReference type="PANTHER" id="PTHR32481:SF20">
    <property type="entry name" value="AMINOPEPTIDASE YSDC"/>
    <property type="match status" value="1"/>
</dbReference>
<evidence type="ECO:0000256" key="4">
    <source>
        <dbReference type="ARBA" id="ARBA00022723"/>
    </source>
</evidence>
<organism evidence="9">
    <name type="scientific">Thermogemmatispora argillosa</name>
    <dbReference type="NCBI Taxonomy" id="2045280"/>
    <lineage>
        <taxon>Bacteria</taxon>
        <taxon>Bacillati</taxon>
        <taxon>Chloroflexota</taxon>
        <taxon>Ktedonobacteria</taxon>
        <taxon>Thermogemmatisporales</taxon>
        <taxon>Thermogemmatisporaceae</taxon>
        <taxon>Thermogemmatispora</taxon>
    </lineage>
</organism>
<dbReference type="EMBL" id="AP019377">
    <property type="protein sequence ID" value="BBH93360.1"/>
    <property type="molecule type" value="Genomic_DNA"/>
</dbReference>
<dbReference type="CDD" id="cd05656">
    <property type="entry name" value="M42_Frv"/>
    <property type="match status" value="1"/>
</dbReference>
<evidence type="ECO:0000313" key="9">
    <source>
        <dbReference type="EMBL" id="BBH93360.1"/>
    </source>
</evidence>
<dbReference type="Pfam" id="PF05343">
    <property type="entry name" value="Peptidase_M42"/>
    <property type="match status" value="1"/>
</dbReference>
<dbReference type="InterPro" id="IPR051464">
    <property type="entry name" value="Peptidase_M42_aminopept"/>
</dbReference>
<dbReference type="AlphaFoldDB" id="A0A455T0A5"/>
<evidence type="ECO:0000256" key="7">
    <source>
        <dbReference type="PIRSR" id="PIRSR001123-1"/>
    </source>
</evidence>
<protein>
    <submittedName>
        <fullName evidence="9">Hydrolase</fullName>
    </submittedName>
</protein>
<dbReference type="SUPFAM" id="SSF101821">
    <property type="entry name" value="Aminopeptidase/glucanase lid domain"/>
    <property type="match status" value="1"/>
</dbReference>
<dbReference type="PANTHER" id="PTHR32481">
    <property type="entry name" value="AMINOPEPTIDASE"/>
    <property type="match status" value="1"/>
</dbReference>
<feature type="binding site" evidence="8">
    <location>
        <position position="178"/>
    </location>
    <ligand>
        <name>Zn(2+)</name>
        <dbReference type="ChEBI" id="CHEBI:29105"/>
        <label>1</label>
    </ligand>
</feature>
<keyword evidence="2" id="KW-0031">Aminopeptidase</keyword>
<evidence type="ECO:0000256" key="3">
    <source>
        <dbReference type="ARBA" id="ARBA00022670"/>
    </source>
</evidence>
<dbReference type="SUPFAM" id="SSF53187">
    <property type="entry name" value="Zn-dependent exopeptidases"/>
    <property type="match status" value="1"/>
</dbReference>
<dbReference type="InterPro" id="IPR023367">
    <property type="entry name" value="Peptidase_M42_dom2"/>
</dbReference>
<feature type="binding site" evidence="8">
    <location>
        <position position="213"/>
    </location>
    <ligand>
        <name>Zn(2+)</name>
        <dbReference type="ChEBI" id="CHEBI:29105"/>
        <label>2</label>
    </ligand>
</feature>
<dbReference type="GO" id="GO:0046872">
    <property type="term" value="F:metal ion binding"/>
    <property type="evidence" value="ECO:0007669"/>
    <property type="project" value="UniProtKB-UniRule"/>
</dbReference>
<feature type="binding site" evidence="8">
    <location>
        <position position="235"/>
    </location>
    <ligand>
        <name>Zn(2+)</name>
        <dbReference type="ChEBI" id="CHEBI:29105"/>
        <label>1</label>
    </ligand>
</feature>
<keyword evidence="3" id="KW-0645">Protease</keyword>